<sequence>MVTRSQSGIVKPLERFSLHTASISPILKTPFVALQNSYWRQAMLDEYNALIKTGTWILVPKPA</sequence>
<name>A0A699UTF2_TANCI</name>
<organism evidence="1">
    <name type="scientific">Tanacetum cinerariifolium</name>
    <name type="common">Dalmatian daisy</name>
    <name type="synonym">Chrysanthemum cinerariifolium</name>
    <dbReference type="NCBI Taxonomy" id="118510"/>
    <lineage>
        <taxon>Eukaryota</taxon>
        <taxon>Viridiplantae</taxon>
        <taxon>Streptophyta</taxon>
        <taxon>Embryophyta</taxon>
        <taxon>Tracheophyta</taxon>
        <taxon>Spermatophyta</taxon>
        <taxon>Magnoliopsida</taxon>
        <taxon>eudicotyledons</taxon>
        <taxon>Gunneridae</taxon>
        <taxon>Pentapetalae</taxon>
        <taxon>asterids</taxon>
        <taxon>campanulids</taxon>
        <taxon>Asterales</taxon>
        <taxon>Asteraceae</taxon>
        <taxon>Asteroideae</taxon>
        <taxon>Anthemideae</taxon>
        <taxon>Anthemidinae</taxon>
        <taxon>Tanacetum</taxon>
    </lineage>
</organism>
<dbReference type="EMBL" id="BKCJ011363270">
    <property type="protein sequence ID" value="GFD25770.1"/>
    <property type="molecule type" value="Genomic_DNA"/>
</dbReference>
<feature type="non-terminal residue" evidence="1">
    <location>
        <position position="63"/>
    </location>
</feature>
<proteinExistence type="predicted"/>
<evidence type="ECO:0000313" key="1">
    <source>
        <dbReference type="EMBL" id="GFD25770.1"/>
    </source>
</evidence>
<comment type="caution">
    <text evidence="1">The sequence shown here is derived from an EMBL/GenBank/DDBJ whole genome shotgun (WGS) entry which is preliminary data.</text>
</comment>
<protein>
    <submittedName>
        <fullName evidence="1">Ribonuclease H-like domain-containing protein</fullName>
    </submittedName>
</protein>
<reference evidence="1" key="1">
    <citation type="journal article" date="2019" name="Sci. Rep.">
        <title>Draft genome of Tanacetum cinerariifolium, the natural source of mosquito coil.</title>
        <authorList>
            <person name="Yamashiro T."/>
            <person name="Shiraishi A."/>
            <person name="Satake H."/>
            <person name="Nakayama K."/>
        </authorList>
    </citation>
    <scope>NUCLEOTIDE SEQUENCE</scope>
</reference>
<gene>
    <name evidence="1" type="ORF">Tci_897739</name>
</gene>
<dbReference type="AlphaFoldDB" id="A0A699UTF2"/>
<accession>A0A699UTF2</accession>